<proteinExistence type="predicted"/>
<dbReference type="InParanoid" id="C7Q9Z4"/>
<keyword evidence="3" id="KW-1185">Reference proteome</keyword>
<protein>
    <recommendedName>
        <fullName evidence="4">DIP1984 family protein</fullName>
    </recommendedName>
</protein>
<name>C7Q9Z4_CATAD</name>
<dbReference type="EMBL" id="CP001700">
    <property type="protein sequence ID" value="ACU70392.1"/>
    <property type="molecule type" value="Genomic_DNA"/>
</dbReference>
<feature type="coiled-coil region" evidence="1">
    <location>
        <begin position="20"/>
        <end position="81"/>
    </location>
</feature>
<evidence type="ECO:0008006" key="4">
    <source>
        <dbReference type="Google" id="ProtNLM"/>
    </source>
</evidence>
<dbReference type="STRING" id="479433.Caci_1469"/>
<gene>
    <name evidence="2" type="ordered locus">Caci_1469</name>
</gene>
<evidence type="ECO:0000256" key="1">
    <source>
        <dbReference type="SAM" id="Coils"/>
    </source>
</evidence>
<evidence type="ECO:0000313" key="3">
    <source>
        <dbReference type="Proteomes" id="UP000000851"/>
    </source>
</evidence>
<dbReference type="KEGG" id="cai:Caci_1469"/>
<dbReference type="Gene3D" id="6.10.320.10">
    <property type="match status" value="1"/>
</dbReference>
<dbReference type="Pfam" id="PF20935">
    <property type="entry name" value="DUF6847"/>
    <property type="match status" value="1"/>
</dbReference>
<dbReference type="HOGENOM" id="CLU_119822_0_0_11"/>
<dbReference type="CDD" id="cd12208">
    <property type="entry name" value="DIP1984-like"/>
    <property type="match status" value="1"/>
</dbReference>
<organism evidence="2 3">
    <name type="scientific">Catenulispora acidiphila (strain DSM 44928 / JCM 14897 / NBRC 102108 / NRRL B-24433 / ID139908)</name>
    <dbReference type="NCBI Taxonomy" id="479433"/>
    <lineage>
        <taxon>Bacteria</taxon>
        <taxon>Bacillati</taxon>
        <taxon>Actinomycetota</taxon>
        <taxon>Actinomycetes</taxon>
        <taxon>Catenulisporales</taxon>
        <taxon>Catenulisporaceae</taxon>
        <taxon>Catenulispora</taxon>
    </lineage>
</organism>
<dbReference type="InterPro" id="IPR047741">
    <property type="entry name" value="DIP1984-like"/>
</dbReference>
<dbReference type="Proteomes" id="UP000000851">
    <property type="component" value="Chromosome"/>
</dbReference>
<dbReference type="NCBIfam" id="NF038048">
    <property type="entry name" value="DIP1984_fam"/>
    <property type="match status" value="1"/>
</dbReference>
<evidence type="ECO:0000313" key="2">
    <source>
        <dbReference type="EMBL" id="ACU70392.1"/>
    </source>
</evidence>
<dbReference type="eggNOG" id="ENOG5032S2G">
    <property type="taxonomic scope" value="Bacteria"/>
</dbReference>
<accession>C7Q9Z4</accession>
<dbReference type="AlphaFoldDB" id="C7Q9Z4"/>
<reference evidence="2 3" key="1">
    <citation type="journal article" date="2009" name="Stand. Genomic Sci.">
        <title>Complete genome sequence of Catenulispora acidiphila type strain (ID 139908).</title>
        <authorList>
            <person name="Copeland A."/>
            <person name="Lapidus A."/>
            <person name="Glavina Del Rio T."/>
            <person name="Nolan M."/>
            <person name="Lucas S."/>
            <person name="Chen F."/>
            <person name="Tice H."/>
            <person name="Cheng J.F."/>
            <person name="Bruce D."/>
            <person name="Goodwin L."/>
            <person name="Pitluck S."/>
            <person name="Mikhailova N."/>
            <person name="Pati A."/>
            <person name="Ivanova N."/>
            <person name="Mavromatis K."/>
            <person name="Chen A."/>
            <person name="Palaniappan K."/>
            <person name="Chain P."/>
            <person name="Land M."/>
            <person name="Hauser L."/>
            <person name="Chang Y.J."/>
            <person name="Jeffries C.D."/>
            <person name="Chertkov O."/>
            <person name="Brettin T."/>
            <person name="Detter J.C."/>
            <person name="Han C."/>
            <person name="Ali Z."/>
            <person name="Tindall B.J."/>
            <person name="Goker M."/>
            <person name="Bristow J."/>
            <person name="Eisen J.A."/>
            <person name="Markowitz V."/>
            <person name="Hugenholtz P."/>
            <person name="Kyrpides N.C."/>
            <person name="Klenk H.P."/>
        </authorList>
    </citation>
    <scope>NUCLEOTIDE SEQUENCE [LARGE SCALE GENOMIC DNA]</scope>
    <source>
        <strain evidence="3">DSM 44928 / JCM 14897 / NBRC 102108 / NRRL B-24433 / ID139908</strain>
    </source>
</reference>
<keyword evidence="1" id="KW-0175">Coiled coil</keyword>
<sequence length="172" mass="18883">MRIGTMDIGRKKRGVTGMKVAEALALRADAARRVDQLKARIVANARYQEGEEPSENAATLLAEAGTTLDHLEELIRRINRTNAAATIGPDGTLSDALARRDTLRLRHSVVTAAADAAAGKNTGYQRQLRSELKMLSALRVSALRAQSDALSREIREIDVRIQRANWEVDLLD</sequence>